<feature type="compositionally biased region" description="Pro residues" evidence="1">
    <location>
        <begin position="33"/>
        <end position="49"/>
    </location>
</feature>
<reference evidence="2" key="1">
    <citation type="submission" date="2021-10" db="EMBL/GenBank/DDBJ databases">
        <title>De novo Genome Assembly of Clathrus columnatus (Basidiomycota, Fungi) Using Illumina and Nanopore Sequence Data.</title>
        <authorList>
            <person name="Ogiso-Tanaka E."/>
            <person name="Itagaki H."/>
            <person name="Hosoya T."/>
            <person name="Hosaka K."/>
        </authorList>
    </citation>
    <scope>NUCLEOTIDE SEQUENCE</scope>
    <source>
        <strain evidence="2">MO-923</strain>
    </source>
</reference>
<feature type="region of interest" description="Disordered" evidence="1">
    <location>
        <begin position="1"/>
        <end position="124"/>
    </location>
</feature>
<gene>
    <name evidence="2" type="ORF">Clacol_004839</name>
</gene>
<proteinExistence type="predicted"/>
<feature type="compositionally biased region" description="Basic and acidic residues" evidence="1">
    <location>
        <begin position="310"/>
        <end position="323"/>
    </location>
</feature>
<organism evidence="2 3">
    <name type="scientific">Clathrus columnatus</name>
    <dbReference type="NCBI Taxonomy" id="1419009"/>
    <lineage>
        <taxon>Eukaryota</taxon>
        <taxon>Fungi</taxon>
        <taxon>Dikarya</taxon>
        <taxon>Basidiomycota</taxon>
        <taxon>Agaricomycotina</taxon>
        <taxon>Agaricomycetes</taxon>
        <taxon>Phallomycetidae</taxon>
        <taxon>Phallales</taxon>
        <taxon>Clathraceae</taxon>
        <taxon>Clathrus</taxon>
    </lineage>
</organism>
<dbReference type="InterPro" id="IPR028018">
    <property type="entry name" value="DUF4646"/>
</dbReference>
<feature type="compositionally biased region" description="Polar residues" evidence="1">
    <location>
        <begin position="50"/>
        <end position="77"/>
    </location>
</feature>
<name>A0AAV5AA82_9AGAM</name>
<evidence type="ECO:0000313" key="2">
    <source>
        <dbReference type="EMBL" id="GJJ10612.1"/>
    </source>
</evidence>
<feature type="region of interest" description="Disordered" evidence="1">
    <location>
        <begin position="284"/>
        <end position="328"/>
    </location>
</feature>
<dbReference type="Pfam" id="PF15496">
    <property type="entry name" value="DUF4646"/>
    <property type="match status" value="1"/>
</dbReference>
<evidence type="ECO:0000256" key="1">
    <source>
        <dbReference type="SAM" id="MobiDB-lite"/>
    </source>
</evidence>
<keyword evidence="3" id="KW-1185">Reference proteome</keyword>
<dbReference type="EMBL" id="BPWL01000005">
    <property type="protein sequence ID" value="GJJ10612.1"/>
    <property type="molecule type" value="Genomic_DNA"/>
</dbReference>
<sequence>MIIDRPEDSSVGSTGEKSEPFEASSHTSITPYDYPPPSYAPPGYSPPSINPTAGSAGPSSQYQWQPESSSPLVQPTPSGEFLSPNPSSPVAIVRPSSAPPGSNHSLKRDPLNPPPPSFSRPALPRPLLPSFPPLTLNSRGTALDKGFPILLPMPLYPITHPIFGNPYQQQQQNFIHPFHQRDVLEADWTRLLEDIYITAQLSGAQKIVANVLPLATGSLIGSILFTRGIERNLKKKKSEPVADLVDTWNQCFFHARGLHVILAHGPESISGEFDGPAPDWVGANRNLGGSYSSDSSSESESRGRKRRHVIIRDRMGGRREERRARRARRKADRYEHYRLVVVPT</sequence>
<dbReference type="Proteomes" id="UP001050691">
    <property type="component" value="Unassembled WGS sequence"/>
</dbReference>
<accession>A0AAV5AA82</accession>
<feature type="compositionally biased region" description="Pro residues" evidence="1">
    <location>
        <begin position="111"/>
        <end position="124"/>
    </location>
</feature>
<comment type="caution">
    <text evidence="2">The sequence shown here is derived from an EMBL/GenBank/DDBJ whole genome shotgun (WGS) entry which is preliminary data.</text>
</comment>
<evidence type="ECO:0000313" key="3">
    <source>
        <dbReference type="Proteomes" id="UP001050691"/>
    </source>
</evidence>
<dbReference type="AlphaFoldDB" id="A0AAV5AA82"/>
<protein>
    <submittedName>
        <fullName evidence="2">Uncharacterized protein</fullName>
    </submittedName>
</protein>